<evidence type="ECO:0000313" key="2">
    <source>
        <dbReference type="EMBL" id="KAG5630183.1"/>
    </source>
</evidence>
<name>A0A9J6B1E5_SOLCO</name>
<proteinExistence type="predicted"/>
<gene>
    <name evidence="2" type="ORF">H5410_001900</name>
</gene>
<protein>
    <submittedName>
        <fullName evidence="2">Uncharacterized protein</fullName>
    </submittedName>
</protein>
<dbReference type="EMBL" id="JACXVP010000001">
    <property type="protein sequence ID" value="KAG5630183.1"/>
    <property type="molecule type" value="Genomic_DNA"/>
</dbReference>
<dbReference type="OrthoDB" id="1306244at2759"/>
<organism evidence="2 3">
    <name type="scientific">Solanum commersonii</name>
    <name type="common">Commerson's wild potato</name>
    <name type="synonym">Commerson's nightshade</name>
    <dbReference type="NCBI Taxonomy" id="4109"/>
    <lineage>
        <taxon>Eukaryota</taxon>
        <taxon>Viridiplantae</taxon>
        <taxon>Streptophyta</taxon>
        <taxon>Embryophyta</taxon>
        <taxon>Tracheophyta</taxon>
        <taxon>Spermatophyta</taxon>
        <taxon>Magnoliopsida</taxon>
        <taxon>eudicotyledons</taxon>
        <taxon>Gunneridae</taxon>
        <taxon>Pentapetalae</taxon>
        <taxon>asterids</taxon>
        <taxon>lamiids</taxon>
        <taxon>Solanales</taxon>
        <taxon>Solanaceae</taxon>
        <taxon>Solanoideae</taxon>
        <taxon>Solaneae</taxon>
        <taxon>Solanum</taxon>
    </lineage>
</organism>
<keyword evidence="3" id="KW-1185">Reference proteome</keyword>
<accession>A0A9J6B1E5</accession>
<evidence type="ECO:0000256" key="1">
    <source>
        <dbReference type="SAM" id="MobiDB-lite"/>
    </source>
</evidence>
<feature type="region of interest" description="Disordered" evidence="1">
    <location>
        <begin position="169"/>
        <end position="199"/>
    </location>
</feature>
<dbReference type="AlphaFoldDB" id="A0A9J6B1E5"/>
<evidence type="ECO:0000313" key="3">
    <source>
        <dbReference type="Proteomes" id="UP000824120"/>
    </source>
</evidence>
<comment type="caution">
    <text evidence="2">The sequence shown here is derived from an EMBL/GenBank/DDBJ whole genome shotgun (WGS) entry which is preliminary data.</text>
</comment>
<sequence>MAQWTKHSEKRYHQSLPYAHMLRETRIWLKVVMNCLIPVLHYTDITRDRVCLLYVLMTGTELNIRALLKSYAKGPVPVDITRTKGPDTDFGPTLTTVERYRRDKLIMARMYGLEMLCHQNGGRVSTDLRLGEVERRYHLNDHAKALLGIGPEFCEPIDNDILTNEERLWTSSDVDSDSEEEIDPAHAGDEADGGDAMLD</sequence>
<reference evidence="2 3" key="1">
    <citation type="submission" date="2020-09" db="EMBL/GenBank/DDBJ databases">
        <title>De no assembly of potato wild relative species, Solanum commersonii.</title>
        <authorList>
            <person name="Cho K."/>
        </authorList>
    </citation>
    <scope>NUCLEOTIDE SEQUENCE [LARGE SCALE GENOMIC DNA]</scope>
    <source>
        <strain evidence="2">LZ3.2</strain>
        <tissue evidence="2">Leaf</tissue>
    </source>
</reference>
<dbReference type="Proteomes" id="UP000824120">
    <property type="component" value="Chromosome 1"/>
</dbReference>
<feature type="compositionally biased region" description="Acidic residues" evidence="1">
    <location>
        <begin position="190"/>
        <end position="199"/>
    </location>
</feature>